<sequence length="75" mass="8620">MDRDSFTDDDYLGQATWESNFSIYLKELFQRGVEDGKAELATQKYRVVSSDQTYHGEIQVGLTFTTTGETEKKEN</sequence>
<comment type="caution">
    <text evidence="3">The sequence shown here is derived from an EMBL/GenBank/DDBJ whole genome shotgun (WGS) entry which is preliminary data.</text>
</comment>
<name>A0AAV6XL46_9LAMI</name>
<evidence type="ECO:0000313" key="3">
    <source>
        <dbReference type="EMBL" id="KAG8380732.1"/>
    </source>
</evidence>
<evidence type="ECO:0000256" key="2">
    <source>
        <dbReference type="ARBA" id="ARBA00022837"/>
    </source>
</evidence>
<dbReference type="PANTHER" id="PTHR46502">
    <property type="entry name" value="C2 DOMAIN-CONTAINING"/>
    <property type="match status" value="1"/>
</dbReference>
<gene>
    <name evidence="3" type="ORF">BUALT_Bualt06G0046500</name>
</gene>
<dbReference type="EMBL" id="WHWC01000006">
    <property type="protein sequence ID" value="KAG8380732.1"/>
    <property type="molecule type" value="Genomic_DNA"/>
</dbReference>
<organism evidence="3 4">
    <name type="scientific">Buddleja alternifolia</name>
    <dbReference type="NCBI Taxonomy" id="168488"/>
    <lineage>
        <taxon>Eukaryota</taxon>
        <taxon>Viridiplantae</taxon>
        <taxon>Streptophyta</taxon>
        <taxon>Embryophyta</taxon>
        <taxon>Tracheophyta</taxon>
        <taxon>Spermatophyta</taxon>
        <taxon>Magnoliopsida</taxon>
        <taxon>eudicotyledons</taxon>
        <taxon>Gunneridae</taxon>
        <taxon>Pentapetalae</taxon>
        <taxon>asterids</taxon>
        <taxon>lamiids</taxon>
        <taxon>Lamiales</taxon>
        <taxon>Scrophulariaceae</taxon>
        <taxon>Buddlejeae</taxon>
        <taxon>Buddleja</taxon>
    </lineage>
</organism>
<keyword evidence="4" id="KW-1185">Reference proteome</keyword>
<evidence type="ECO:0000256" key="1">
    <source>
        <dbReference type="ARBA" id="ARBA00022723"/>
    </source>
</evidence>
<dbReference type="InterPro" id="IPR035892">
    <property type="entry name" value="C2_domain_sf"/>
</dbReference>
<reference evidence="3" key="1">
    <citation type="submission" date="2019-10" db="EMBL/GenBank/DDBJ databases">
        <authorList>
            <person name="Zhang R."/>
            <person name="Pan Y."/>
            <person name="Wang J."/>
            <person name="Ma R."/>
            <person name="Yu S."/>
        </authorList>
    </citation>
    <scope>NUCLEOTIDE SEQUENCE</scope>
    <source>
        <strain evidence="3">LA-IB0</strain>
        <tissue evidence="3">Leaf</tissue>
    </source>
</reference>
<protein>
    <submittedName>
        <fullName evidence="3">Uncharacterized protein</fullName>
    </submittedName>
</protein>
<dbReference type="PANTHER" id="PTHR46502:SF15">
    <property type="entry name" value="16 KDA PHLOEM PROTEIN 1"/>
    <property type="match status" value="1"/>
</dbReference>
<keyword evidence="2" id="KW-0106">Calcium</keyword>
<dbReference type="AlphaFoldDB" id="A0AAV6XL46"/>
<dbReference type="Proteomes" id="UP000826271">
    <property type="component" value="Unassembled WGS sequence"/>
</dbReference>
<keyword evidence="1" id="KW-0479">Metal-binding</keyword>
<accession>A0AAV6XL46</accession>
<evidence type="ECO:0000313" key="4">
    <source>
        <dbReference type="Proteomes" id="UP000826271"/>
    </source>
</evidence>
<proteinExistence type="predicted"/>
<dbReference type="GO" id="GO:0046872">
    <property type="term" value="F:metal ion binding"/>
    <property type="evidence" value="ECO:0007669"/>
    <property type="project" value="UniProtKB-KW"/>
</dbReference>
<dbReference type="Gene3D" id="2.60.40.150">
    <property type="entry name" value="C2 domain"/>
    <property type="match status" value="1"/>
</dbReference>